<dbReference type="InterPro" id="IPR036278">
    <property type="entry name" value="Sialidase_sf"/>
</dbReference>
<sequence>MKLEQLSCIYANNKHNAFTDLVYYQGKFYCCFRQASNHVSADGRIIILTSSNATNWQSSCTISQHLADLRDPKLSINSNNQLQLLYYRKRFKPKGGMLRNIANENCISVSTNGKSFSQPQVVGENNWWLWRTTPTRQPHIPSLGVAYNRRANQVKLMMGDTYGRYSVYQQNLFSLAKNGKGYPNESDMLFLADGTAYCVLRRDADSFTAQLGVAKPPYKQWQWFDLGEYLGGPKLQQLPDGRIILAARRFLPWRKKFRLTTWLYELTAQRLGFKLQPILELPSGGDNSYPGICYRQNTLYVSYYSQHQHRAHVPRSDIYMAHINLD</sequence>
<dbReference type="OrthoDB" id="20875at2"/>
<name>W7QBI3_9ALTE</name>
<reference evidence="1 2" key="1">
    <citation type="journal article" date="2014" name="Genome Announc.">
        <title>Draft Genome Sequence of the Agar-Degrading Bacterium Catenovulum sp. Strain DS-2, Isolated from Intestines of Haliotis diversicolor.</title>
        <authorList>
            <person name="Shan D."/>
            <person name="Li X."/>
            <person name="Gu Z."/>
            <person name="Wei G."/>
            <person name="Gao Z."/>
            <person name="Shao Z."/>
        </authorList>
    </citation>
    <scope>NUCLEOTIDE SEQUENCE [LARGE SCALE GENOMIC DNA]</scope>
    <source>
        <strain evidence="1 2">DS-2</strain>
    </source>
</reference>
<protein>
    <recommendedName>
        <fullName evidence="3">Signal peptide prediction</fullName>
    </recommendedName>
</protein>
<evidence type="ECO:0008006" key="3">
    <source>
        <dbReference type="Google" id="ProtNLM"/>
    </source>
</evidence>
<comment type="caution">
    <text evidence="1">The sequence shown here is derived from an EMBL/GenBank/DDBJ whole genome shotgun (WGS) entry which is preliminary data.</text>
</comment>
<accession>W7QBI3</accession>
<dbReference type="Proteomes" id="UP000019276">
    <property type="component" value="Unassembled WGS sequence"/>
</dbReference>
<evidence type="ECO:0000313" key="1">
    <source>
        <dbReference type="EMBL" id="EWH10164.1"/>
    </source>
</evidence>
<dbReference type="STRING" id="1328313.DS2_09467"/>
<dbReference type="eggNOG" id="COG1621">
    <property type="taxonomic scope" value="Bacteria"/>
</dbReference>
<keyword evidence="2" id="KW-1185">Reference proteome</keyword>
<organism evidence="1 2">
    <name type="scientific">Catenovulum agarivorans DS-2</name>
    <dbReference type="NCBI Taxonomy" id="1328313"/>
    <lineage>
        <taxon>Bacteria</taxon>
        <taxon>Pseudomonadati</taxon>
        <taxon>Pseudomonadota</taxon>
        <taxon>Gammaproteobacteria</taxon>
        <taxon>Alteromonadales</taxon>
        <taxon>Alteromonadaceae</taxon>
        <taxon>Catenovulum</taxon>
    </lineage>
</organism>
<gene>
    <name evidence="1" type="ORF">DS2_09467</name>
</gene>
<dbReference type="Gene3D" id="2.120.10.10">
    <property type="match status" value="1"/>
</dbReference>
<dbReference type="RefSeq" id="WP_035014502.1">
    <property type="nucleotide sequence ID" value="NZ_ARZY01000015.1"/>
</dbReference>
<evidence type="ECO:0000313" key="2">
    <source>
        <dbReference type="Proteomes" id="UP000019276"/>
    </source>
</evidence>
<dbReference type="SUPFAM" id="SSF50939">
    <property type="entry name" value="Sialidases"/>
    <property type="match status" value="1"/>
</dbReference>
<proteinExistence type="predicted"/>
<dbReference type="EMBL" id="ARZY01000015">
    <property type="protein sequence ID" value="EWH10164.1"/>
    <property type="molecule type" value="Genomic_DNA"/>
</dbReference>
<dbReference type="AlphaFoldDB" id="W7QBI3"/>